<feature type="transmembrane region" description="Helical" evidence="6">
    <location>
        <begin position="181"/>
        <end position="202"/>
    </location>
</feature>
<keyword evidence="8" id="KW-1185">Reference proteome</keyword>
<comment type="caution">
    <text evidence="7">The sequence shown here is derived from an EMBL/GenBank/DDBJ whole genome shotgun (WGS) entry which is preliminary data.</text>
</comment>
<feature type="transmembrane region" description="Helical" evidence="6">
    <location>
        <begin position="302"/>
        <end position="326"/>
    </location>
</feature>
<reference evidence="7 8" key="1">
    <citation type="submission" date="2019-12" db="EMBL/GenBank/DDBJ databases">
        <authorList>
            <person name="Huq M.A."/>
        </authorList>
    </citation>
    <scope>NUCLEOTIDE SEQUENCE [LARGE SCALE GENOMIC DNA]</scope>
    <source>
        <strain evidence="7 8">MAH-20</strain>
    </source>
</reference>
<feature type="transmembrane region" description="Helical" evidence="6">
    <location>
        <begin position="259"/>
        <end position="281"/>
    </location>
</feature>
<name>A0A6I4J1R2_9SPHN</name>
<sequence>MPLPAPQVHELISSPSALRSRLSDPRVAFVIVNVATNLLFLGRSYLTMLVLDYDKLGLVTLLQSVILLVGALQFGFLNGGYRLLCDGASEASTRINDVVYTALCVIGIISIAAALLAMPFSQNLSFALVLLVGAAAGGWTLVRTWVANQLIAFAELRMLNRATLLAAIASLALLVLVPAWPLLACMASVAAQPVVFVAYVLARRADLRPRAISFDMILVRRIMASGFIVFLTGIFLQANTQFERWYVVGTLGIDSLGHLYLVFLFITLFNLMPTTFDAIFLPRLVRSRRDGDMPAVAQGIRSFLVVQLSYCLAAALALAVLAAPVLKLILPRYLPDLRYVYVVAPGLILFTLATPFAIVFNVLIRYRTYLLAYGAGTVITAALLGASLVTRPHLGLDGVMMVRAGAYAVMAVILIAGYVAACARYPEFQLFQRHRKGRQR</sequence>
<comment type="subcellular location">
    <subcellularLocation>
        <location evidence="1">Cell membrane</location>
        <topology evidence="1">Multi-pass membrane protein</topology>
    </subcellularLocation>
</comment>
<gene>
    <name evidence="7" type="ORF">GON01_08685</name>
</gene>
<accession>A0A6I4J1R2</accession>
<feature type="transmembrane region" description="Helical" evidence="6">
    <location>
        <begin position="27"/>
        <end position="46"/>
    </location>
</feature>
<feature type="transmembrane region" description="Helical" evidence="6">
    <location>
        <begin position="338"/>
        <end position="363"/>
    </location>
</feature>
<keyword evidence="4 6" id="KW-1133">Transmembrane helix</keyword>
<dbReference type="AlphaFoldDB" id="A0A6I4J1R2"/>
<organism evidence="7 8">
    <name type="scientific">Sphingomonas horti</name>
    <dbReference type="NCBI Taxonomy" id="2682842"/>
    <lineage>
        <taxon>Bacteria</taxon>
        <taxon>Pseudomonadati</taxon>
        <taxon>Pseudomonadota</taxon>
        <taxon>Alphaproteobacteria</taxon>
        <taxon>Sphingomonadales</taxon>
        <taxon>Sphingomonadaceae</taxon>
        <taxon>Sphingomonas</taxon>
    </lineage>
</organism>
<evidence type="ECO:0000256" key="3">
    <source>
        <dbReference type="ARBA" id="ARBA00022692"/>
    </source>
</evidence>
<evidence type="ECO:0000313" key="8">
    <source>
        <dbReference type="Proteomes" id="UP000441389"/>
    </source>
</evidence>
<feature type="transmembrane region" description="Helical" evidence="6">
    <location>
        <begin position="370"/>
        <end position="389"/>
    </location>
</feature>
<feature type="transmembrane region" description="Helical" evidence="6">
    <location>
        <begin position="158"/>
        <end position="175"/>
    </location>
</feature>
<dbReference type="EMBL" id="WQMS01000009">
    <property type="protein sequence ID" value="MVO78008.1"/>
    <property type="molecule type" value="Genomic_DNA"/>
</dbReference>
<evidence type="ECO:0000256" key="4">
    <source>
        <dbReference type="ARBA" id="ARBA00022989"/>
    </source>
</evidence>
<feature type="transmembrane region" description="Helical" evidence="6">
    <location>
        <begin position="124"/>
        <end position="146"/>
    </location>
</feature>
<evidence type="ECO:0008006" key="9">
    <source>
        <dbReference type="Google" id="ProtNLM"/>
    </source>
</evidence>
<dbReference type="PANTHER" id="PTHR30250">
    <property type="entry name" value="PST FAMILY PREDICTED COLANIC ACID TRANSPORTER"/>
    <property type="match status" value="1"/>
</dbReference>
<keyword evidence="5 6" id="KW-0472">Membrane</keyword>
<protein>
    <recommendedName>
        <fullName evidence="9">Polysaccharide biosynthesis protein</fullName>
    </recommendedName>
</protein>
<feature type="transmembrane region" description="Helical" evidence="6">
    <location>
        <begin position="58"/>
        <end position="77"/>
    </location>
</feature>
<evidence type="ECO:0000256" key="5">
    <source>
        <dbReference type="ARBA" id="ARBA00023136"/>
    </source>
</evidence>
<keyword evidence="3 6" id="KW-0812">Transmembrane</keyword>
<evidence type="ECO:0000256" key="6">
    <source>
        <dbReference type="SAM" id="Phobius"/>
    </source>
</evidence>
<feature type="transmembrane region" description="Helical" evidence="6">
    <location>
        <begin position="222"/>
        <end position="239"/>
    </location>
</feature>
<proteinExistence type="predicted"/>
<dbReference type="Proteomes" id="UP000441389">
    <property type="component" value="Unassembled WGS sequence"/>
</dbReference>
<keyword evidence="2" id="KW-1003">Cell membrane</keyword>
<evidence type="ECO:0000256" key="2">
    <source>
        <dbReference type="ARBA" id="ARBA00022475"/>
    </source>
</evidence>
<dbReference type="InterPro" id="IPR050833">
    <property type="entry name" value="Poly_Biosynth_Transport"/>
</dbReference>
<dbReference type="RefSeq" id="WP_198159815.1">
    <property type="nucleotide sequence ID" value="NZ_WQMS01000009.1"/>
</dbReference>
<evidence type="ECO:0000256" key="1">
    <source>
        <dbReference type="ARBA" id="ARBA00004651"/>
    </source>
</evidence>
<feature type="transmembrane region" description="Helical" evidence="6">
    <location>
        <begin position="404"/>
        <end position="426"/>
    </location>
</feature>
<dbReference type="PANTHER" id="PTHR30250:SF11">
    <property type="entry name" value="O-ANTIGEN TRANSPORTER-RELATED"/>
    <property type="match status" value="1"/>
</dbReference>
<feature type="transmembrane region" description="Helical" evidence="6">
    <location>
        <begin position="98"/>
        <end position="118"/>
    </location>
</feature>
<dbReference type="GO" id="GO:0005886">
    <property type="term" value="C:plasma membrane"/>
    <property type="evidence" value="ECO:0007669"/>
    <property type="project" value="UniProtKB-SubCell"/>
</dbReference>
<evidence type="ECO:0000313" key="7">
    <source>
        <dbReference type="EMBL" id="MVO78008.1"/>
    </source>
</evidence>